<dbReference type="EMBL" id="JBIAZU010000012">
    <property type="protein sequence ID" value="MFF5297523.1"/>
    <property type="molecule type" value="Genomic_DNA"/>
</dbReference>
<dbReference type="Proteomes" id="UP001602245">
    <property type="component" value="Unassembled WGS sequence"/>
</dbReference>
<dbReference type="RefSeq" id="WP_157296333.1">
    <property type="nucleotide sequence ID" value="NZ_JBIAZU010000012.1"/>
</dbReference>
<organism evidence="1 2">
    <name type="scientific">Paractinoplanes globisporus</name>
    <dbReference type="NCBI Taxonomy" id="113565"/>
    <lineage>
        <taxon>Bacteria</taxon>
        <taxon>Bacillati</taxon>
        <taxon>Actinomycetota</taxon>
        <taxon>Actinomycetes</taxon>
        <taxon>Micromonosporales</taxon>
        <taxon>Micromonosporaceae</taxon>
        <taxon>Paractinoplanes</taxon>
    </lineage>
</organism>
<protein>
    <submittedName>
        <fullName evidence="1">Uncharacterized protein</fullName>
    </submittedName>
</protein>
<dbReference type="InterPro" id="IPR036527">
    <property type="entry name" value="SCP2_sterol-bd_dom_sf"/>
</dbReference>
<reference evidence="1 2" key="1">
    <citation type="submission" date="2024-10" db="EMBL/GenBank/DDBJ databases">
        <title>The Natural Products Discovery Center: Release of the First 8490 Sequenced Strains for Exploring Actinobacteria Biosynthetic Diversity.</title>
        <authorList>
            <person name="Kalkreuter E."/>
            <person name="Kautsar S.A."/>
            <person name="Yang D."/>
            <person name="Bader C.D."/>
            <person name="Teijaro C.N."/>
            <person name="Fluegel L."/>
            <person name="Davis C.M."/>
            <person name="Simpson J.R."/>
            <person name="Lauterbach L."/>
            <person name="Steele A.D."/>
            <person name="Gui C."/>
            <person name="Meng S."/>
            <person name="Li G."/>
            <person name="Viehrig K."/>
            <person name="Ye F."/>
            <person name="Su P."/>
            <person name="Kiefer A.F."/>
            <person name="Nichols A."/>
            <person name="Cepeda A.J."/>
            <person name="Yan W."/>
            <person name="Fan B."/>
            <person name="Jiang Y."/>
            <person name="Adhikari A."/>
            <person name="Zheng C.-J."/>
            <person name="Schuster L."/>
            <person name="Cowan T.M."/>
            <person name="Smanski M.J."/>
            <person name="Chevrette M.G."/>
            <person name="De Carvalho L.P.S."/>
            <person name="Shen B."/>
        </authorList>
    </citation>
    <scope>NUCLEOTIDE SEQUENCE [LARGE SCALE GENOMIC DNA]</scope>
    <source>
        <strain evidence="1 2">NPDC000087</strain>
    </source>
</reference>
<gene>
    <name evidence="1" type="ORF">ACFY35_49520</name>
</gene>
<evidence type="ECO:0000313" key="2">
    <source>
        <dbReference type="Proteomes" id="UP001602245"/>
    </source>
</evidence>
<dbReference type="Gene3D" id="3.30.1050.10">
    <property type="entry name" value="SCP2 sterol-binding domain"/>
    <property type="match status" value="1"/>
</dbReference>
<comment type="caution">
    <text evidence="1">The sequence shown here is derived from an EMBL/GenBank/DDBJ whole genome shotgun (WGS) entry which is preliminary data.</text>
</comment>
<sequence length="43" mass="4986">MTLDGDRGVLDRLPAALDRPEPDFPIVTPWKVNRGRAWIRVER</sequence>
<accession>A0ABW6WW74</accession>
<name>A0ABW6WW74_9ACTN</name>
<evidence type="ECO:0000313" key="1">
    <source>
        <dbReference type="EMBL" id="MFF5297523.1"/>
    </source>
</evidence>
<keyword evidence="2" id="KW-1185">Reference proteome</keyword>
<proteinExistence type="predicted"/>